<dbReference type="AlphaFoldDB" id="A0AAV6IW23"/>
<dbReference type="Proteomes" id="UP000823749">
    <property type="component" value="Chromosome 9"/>
</dbReference>
<sequence length="84" mass="9139">MGQYTENTDEKARFDELVEDKGVKILIDPKALMHVIGTTMDFVDDKLRSEFIFINPNSRGQCGCGESFMTSGAEAAKSGGSSKS</sequence>
<dbReference type="SUPFAM" id="SSF89360">
    <property type="entry name" value="HesB-like domain"/>
    <property type="match status" value="1"/>
</dbReference>
<gene>
    <name evidence="3" type="ORF">RHGRI_027323</name>
</gene>
<dbReference type="GO" id="GO:0016226">
    <property type="term" value="P:iron-sulfur cluster assembly"/>
    <property type="evidence" value="ECO:0007669"/>
    <property type="project" value="InterPro"/>
</dbReference>
<dbReference type="InterPro" id="IPR016092">
    <property type="entry name" value="ATAP"/>
</dbReference>
<dbReference type="GO" id="GO:0005739">
    <property type="term" value="C:mitochondrion"/>
    <property type="evidence" value="ECO:0007669"/>
    <property type="project" value="TreeGrafter"/>
</dbReference>
<dbReference type="PANTHER" id="PTHR10072">
    <property type="entry name" value="IRON-SULFUR CLUSTER ASSEMBLY PROTEIN"/>
    <property type="match status" value="1"/>
</dbReference>
<dbReference type="InterPro" id="IPR000361">
    <property type="entry name" value="ATAP_core_dom"/>
</dbReference>
<dbReference type="PANTHER" id="PTHR10072:SF41">
    <property type="entry name" value="IRON-SULFUR CLUSTER ASSEMBLY 1 HOMOLOG, MITOCHONDRIAL"/>
    <property type="match status" value="1"/>
</dbReference>
<evidence type="ECO:0000313" key="3">
    <source>
        <dbReference type="EMBL" id="KAG5533046.1"/>
    </source>
</evidence>
<organism evidence="3 4">
    <name type="scientific">Rhododendron griersonianum</name>
    <dbReference type="NCBI Taxonomy" id="479676"/>
    <lineage>
        <taxon>Eukaryota</taxon>
        <taxon>Viridiplantae</taxon>
        <taxon>Streptophyta</taxon>
        <taxon>Embryophyta</taxon>
        <taxon>Tracheophyta</taxon>
        <taxon>Spermatophyta</taxon>
        <taxon>Magnoliopsida</taxon>
        <taxon>eudicotyledons</taxon>
        <taxon>Gunneridae</taxon>
        <taxon>Pentapetalae</taxon>
        <taxon>asterids</taxon>
        <taxon>Ericales</taxon>
        <taxon>Ericaceae</taxon>
        <taxon>Ericoideae</taxon>
        <taxon>Rhodoreae</taxon>
        <taxon>Rhododendron</taxon>
    </lineage>
</organism>
<comment type="caution">
    <text evidence="3">The sequence shown here is derived from an EMBL/GenBank/DDBJ whole genome shotgun (WGS) entry which is preliminary data.</text>
</comment>
<evidence type="ECO:0000256" key="1">
    <source>
        <dbReference type="ARBA" id="ARBA00006718"/>
    </source>
</evidence>
<comment type="similarity">
    <text evidence="1">Belongs to the HesB/IscA family.</text>
</comment>
<dbReference type="NCBIfam" id="TIGR00049">
    <property type="entry name" value="iron-sulfur cluster assembly accessory protein"/>
    <property type="match status" value="1"/>
</dbReference>
<proteinExistence type="inferred from homology"/>
<name>A0AAV6IW23_9ERIC</name>
<dbReference type="Gene3D" id="2.60.300.12">
    <property type="entry name" value="HesB-like domain"/>
    <property type="match status" value="1"/>
</dbReference>
<dbReference type="Pfam" id="PF01521">
    <property type="entry name" value="Fe-S_biosyn"/>
    <property type="match status" value="1"/>
</dbReference>
<dbReference type="PROSITE" id="PS01152">
    <property type="entry name" value="HESB"/>
    <property type="match status" value="1"/>
</dbReference>
<dbReference type="GO" id="GO:0051537">
    <property type="term" value="F:2 iron, 2 sulfur cluster binding"/>
    <property type="evidence" value="ECO:0007669"/>
    <property type="project" value="TreeGrafter"/>
</dbReference>
<keyword evidence="4" id="KW-1185">Reference proteome</keyword>
<accession>A0AAV6IW23</accession>
<dbReference type="InterPro" id="IPR017870">
    <property type="entry name" value="FeS_cluster_insertion_CS"/>
</dbReference>
<dbReference type="InterPro" id="IPR050322">
    <property type="entry name" value="Fe-S_cluster_asmbl/transfer"/>
</dbReference>
<evidence type="ECO:0000259" key="2">
    <source>
        <dbReference type="Pfam" id="PF01521"/>
    </source>
</evidence>
<reference evidence="3" key="1">
    <citation type="submission" date="2020-08" db="EMBL/GenBank/DDBJ databases">
        <title>Plant Genome Project.</title>
        <authorList>
            <person name="Zhang R.-G."/>
        </authorList>
    </citation>
    <scope>NUCLEOTIDE SEQUENCE</scope>
    <source>
        <strain evidence="3">WSP0</strain>
        <tissue evidence="3">Leaf</tissue>
    </source>
</reference>
<dbReference type="EMBL" id="JACTNZ010000009">
    <property type="protein sequence ID" value="KAG5533046.1"/>
    <property type="molecule type" value="Genomic_DNA"/>
</dbReference>
<dbReference type="InterPro" id="IPR035903">
    <property type="entry name" value="HesB-like_dom_sf"/>
</dbReference>
<protein>
    <recommendedName>
        <fullName evidence="2">Core domain-containing protein</fullName>
    </recommendedName>
</protein>
<feature type="domain" description="Core" evidence="2">
    <location>
        <begin position="9"/>
        <end position="66"/>
    </location>
</feature>
<evidence type="ECO:0000313" key="4">
    <source>
        <dbReference type="Proteomes" id="UP000823749"/>
    </source>
</evidence>